<protein>
    <submittedName>
        <fullName evidence="1">Uncharacterized protein</fullName>
    </submittedName>
</protein>
<dbReference type="EMBL" id="CM023480">
    <property type="protein sequence ID" value="KAH7971032.1"/>
    <property type="molecule type" value="Genomic_DNA"/>
</dbReference>
<evidence type="ECO:0000313" key="1">
    <source>
        <dbReference type="EMBL" id="KAH7971032.1"/>
    </source>
</evidence>
<keyword evidence="2" id="KW-1185">Reference proteome</keyword>
<organism evidence="1 2">
    <name type="scientific">Dermacentor silvarum</name>
    <name type="common">Tick</name>
    <dbReference type="NCBI Taxonomy" id="543639"/>
    <lineage>
        <taxon>Eukaryota</taxon>
        <taxon>Metazoa</taxon>
        <taxon>Ecdysozoa</taxon>
        <taxon>Arthropoda</taxon>
        <taxon>Chelicerata</taxon>
        <taxon>Arachnida</taxon>
        <taxon>Acari</taxon>
        <taxon>Parasitiformes</taxon>
        <taxon>Ixodida</taxon>
        <taxon>Ixodoidea</taxon>
        <taxon>Ixodidae</taxon>
        <taxon>Rhipicephalinae</taxon>
        <taxon>Dermacentor</taxon>
    </lineage>
</organism>
<accession>A0ACB8DK04</accession>
<evidence type="ECO:0000313" key="2">
    <source>
        <dbReference type="Proteomes" id="UP000821865"/>
    </source>
</evidence>
<proteinExistence type="predicted"/>
<sequence>MQTSVNPFAYIVQILFTSILPACAGKAQRLDSTWAAQGYNVTSCFPRNLSLDYLVHLRTATRVDHSALSKTAPPHIEAIKGHTGNVLVTGHDSTTSMQTSVNPFAYIVQERARRTKTDEPNTRKTSARAKQEVATAEVRSLIDTFYTDFAAGSCSGGTPQTPVPSRTATRRGWFKAALDESSPADCGTTFHHTWRSGRQRRQTGEWGELLSSHFRSLLLSCSSQGKWRDENIPASRACYTTSKHKAKFRTRFGTDIRKRFNRREDTVLSLEHDEGPRLATSPLDSDVTHESAMVEKLVSEPKPHEYALVVRQLTKSFGPCRGVNNVSFALKRRQCLGIIGVTGSGKTKLMQLLTATSKCSSGYAYIGSWSLLRTPTEYASNIGYCPEALGLPEHLTGREIIELICVLRGYRLDDTATMAKNLLQVMELSKVANVIAKNYTPGDKRKLSIAIALAGLPSAILLDEPSTGVDVAARAQIRRSLSIIREAADCAILLTSNKFVRPLYEAVDGMPQLRPLDPL</sequence>
<comment type="caution">
    <text evidence="1">The sequence shown here is derived from an EMBL/GenBank/DDBJ whole genome shotgun (WGS) entry which is preliminary data.</text>
</comment>
<reference evidence="1" key="1">
    <citation type="submission" date="2020-05" db="EMBL/GenBank/DDBJ databases">
        <title>Large-scale comparative analyses of tick genomes elucidate their genetic diversity and vector capacities.</title>
        <authorList>
            <person name="Jia N."/>
            <person name="Wang J."/>
            <person name="Shi W."/>
            <person name="Du L."/>
            <person name="Sun Y."/>
            <person name="Zhan W."/>
            <person name="Jiang J."/>
            <person name="Wang Q."/>
            <person name="Zhang B."/>
            <person name="Ji P."/>
            <person name="Sakyi L.B."/>
            <person name="Cui X."/>
            <person name="Yuan T."/>
            <person name="Jiang B."/>
            <person name="Yang W."/>
            <person name="Lam T.T.-Y."/>
            <person name="Chang Q."/>
            <person name="Ding S."/>
            <person name="Wang X."/>
            <person name="Zhu J."/>
            <person name="Ruan X."/>
            <person name="Zhao L."/>
            <person name="Wei J."/>
            <person name="Que T."/>
            <person name="Du C."/>
            <person name="Cheng J."/>
            <person name="Dai P."/>
            <person name="Han X."/>
            <person name="Huang E."/>
            <person name="Gao Y."/>
            <person name="Liu J."/>
            <person name="Shao H."/>
            <person name="Ye R."/>
            <person name="Li L."/>
            <person name="Wei W."/>
            <person name="Wang X."/>
            <person name="Wang C."/>
            <person name="Yang T."/>
            <person name="Huo Q."/>
            <person name="Li W."/>
            <person name="Guo W."/>
            <person name="Chen H."/>
            <person name="Zhou L."/>
            <person name="Ni X."/>
            <person name="Tian J."/>
            <person name="Zhou Y."/>
            <person name="Sheng Y."/>
            <person name="Liu T."/>
            <person name="Pan Y."/>
            <person name="Xia L."/>
            <person name="Li J."/>
            <person name="Zhao F."/>
            <person name="Cao W."/>
        </authorList>
    </citation>
    <scope>NUCLEOTIDE SEQUENCE</scope>
    <source>
        <strain evidence="1">Dsil-2018</strain>
    </source>
</reference>
<gene>
    <name evidence="1" type="ORF">HPB49_018127</name>
</gene>
<name>A0ACB8DK04_DERSI</name>
<dbReference type="Proteomes" id="UP000821865">
    <property type="component" value="Chromosome 11"/>
</dbReference>